<keyword evidence="2" id="KW-0488">Methylation</keyword>
<organism evidence="7">
    <name type="scientific">mine drainage metagenome</name>
    <dbReference type="NCBI Taxonomy" id="410659"/>
    <lineage>
        <taxon>unclassified sequences</taxon>
        <taxon>metagenomes</taxon>
        <taxon>ecological metagenomes</taxon>
    </lineage>
</organism>
<dbReference type="PANTHER" id="PTHR30093:SF44">
    <property type="entry name" value="TYPE II SECRETION SYSTEM CORE PROTEIN G"/>
    <property type="match status" value="1"/>
</dbReference>
<feature type="transmembrane region" description="Helical" evidence="6">
    <location>
        <begin position="6"/>
        <end position="30"/>
    </location>
</feature>
<dbReference type="GO" id="GO:0015628">
    <property type="term" value="P:protein secretion by the type II secretion system"/>
    <property type="evidence" value="ECO:0007669"/>
    <property type="project" value="InterPro"/>
</dbReference>
<dbReference type="GO" id="GO:0015627">
    <property type="term" value="C:type II protein secretion system complex"/>
    <property type="evidence" value="ECO:0007669"/>
    <property type="project" value="InterPro"/>
</dbReference>
<evidence type="ECO:0000256" key="1">
    <source>
        <dbReference type="ARBA" id="ARBA00004167"/>
    </source>
</evidence>
<evidence type="ECO:0000256" key="4">
    <source>
        <dbReference type="ARBA" id="ARBA00022989"/>
    </source>
</evidence>
<dbReference type="SUPFAM" id="SSF54523">
    <property type="entry name" value="Pili subunits"/>
    <property type="match status" value="1"/>
</dbReference>
<dbReference type="NCBIfam" id="TIGR02532">
    <property type="entry name" value="IV_pilin_GFxxxE"/>
    <property type="match status" value="1"/>
</dbReference>
<dbReference type="AlphaFoldDB" id="A0A1J5U6M6"/>
<dbReference type="InterPro" id="IPR031982">
    <property type="entry name" value="PilE-like"/>
</dbReference>
<dbReference type="Pfam" id="PF16732">
    <property type="entry name" value="ComP_DUS"/>
    <property type="match status" value="1"/>
</dbReference>
<accession>A0A1J5U6M6</accession>
<dbReference type="Pfam" id="PF07963">
    <property type="entry name" value="N_methyl"/>
    <property type="match status" value="1"/>
</dbReference>
<dbReference type="InterPro" id="IPR045584">
    <property type="entry name" value="Pilin-like"/>
</dbReference>
<dbReference type="PANTHER" id="PTHR30093">
    <property type="entry name" value="GENERAL SECRETION PATHWAY PROTEIN G"/>
    <property type="match status" value="1"/>
</dbReference>
<comment type="subcellular location">
    <subcellularLocation>
        <location evidence="1">Membrane</location>
        <topology evidence="1">Single-pass membrane protein</topology>
    </subcellularLocation>
</comment>
<dbReference type="InterPro" id="IPR012902">
    <property type="entry name" value="N_methyl_site"/>
</dbReference>
<keyword evidence="3 6" id="KW-0812">Transmembrane</keyword>
<dbReference type="EMBL" id="MLJW01000001">
    <property type="protein sequence ID" value="OIR19942.1"/>
    <property type="molecule type" value="Genomic_DNA"/>
</dbReference>
<dbReference type="GO" id="GO:0043683">
    <property type="term" value="P:type IV pilus assembly"/>
    <property type="evidence" value="ECO:0007669"/>
    <property type="project" value="InterPro"/>
</dbReference>
<evidence type="ECO:0000256" key="5">
    <source>
        <dbReference type="ARBA" id="ARBA00023136"/>
    </source>
</evidence>
<evidence type="ECO:0000256" key="2">
    <source>
        <dbReference type="ARBA" id="ARBA00022481"/>
    </source>
</evidence>
<evidence type="ECO:0000256" key="6">
    <source>
        <dbReference type="SAM" id="Phobius"/>
    </source>
</evidence>
<gene>
    <name evidence="7" type="primary">fimA_2</name>
    <name evidence="7" type="ORF">GALL_08270</name>
</gene>
<proteinExistence type="predicted"/>
<evidence type="ECO:0000313" key="7">
    <source>
        <dbReference type="EMBL" id="OIR19942.1"/>
    </source>
</evidence>
<protein>
    <submittedName>
        <fullName evidence="7">Fimbrial protein</fullName>
    </submittedName>
</protein>
<reference evidence="7" key="1">
    <citation type="submission" date="2016-10" db="EMBL/GenBank/DDBJ databases">
        <title>Sequence of Gallionella enrichment culture.</title>
        <authorList>
            <person name="Poehlein A."/>
            <person name="Muehling M."/>
            <person name="Daniel R."/>
        </authorList>
    </citation>
    <scope>NUCLEOTIDE SEQUENCE</scope>
</reference>
<sequence length="150" mass="16017">MKVQKGFSLIELMIVVVVIGILASVALPAYQDYMTRSKFTDAKSNLANKRIRMEQWFQDNRTYAGADGVGGPCAADTASSRYFTFTCPTANLTSTTYLIQAAGGNAATGDQSMTGFTFTIDQSNAKATTVTRPGWTGNPGCWISNKGGSC</sequence>
<dbReference type="Gene3D" id="3.30.700.10">
    <property type="entry name" value="Glycoprotein, Type 4 Pilin"/>
    <property type="match status" value="1"/>
</dbReference>
<keyword evidence="4 6" id="KW-1133">Transmembrane helix</keyword>
<dbReference type="PROSITE" id="PS00409">
    <property type="entry name" value="PROKAR_NTER_METHYL"/>
    <property type="match status" value="1"/>
</dbReference>
<name>A0A1J5U6M6_9ZZZZ</name>
<comment type="caution">
    <text evidence="7">The sequence shown here is derived from an EMBL/GenBank/DDBJ whole genome shotgun (WGS) entry which is preliminary data.</text>
</comment>
<keyword evidence="5 6" id="KW-0472">Membrane</keyword>
<dbReference type="InterPro" id="IPR000983">
    <property type="entry name" value="Bac_GSPG_pilin"/>
</dbReference>
<evidence type="ECO:0000256" key="3">
    <source>
        <dbReference type="ARBA" id="ARBA00022692"/>
    </source>
</evidence>
<dbReference type="GO" id="GO:0016020">
    <property type="term" value="C:membrane"/>
    <property type="evidence" value="ECO:0007669"/>
    <property type="project" value="UniProtKB-SubCell"/>
</dbReference>
<dbReference type="PRINTS" id="PR00813">
    <property type="entry name" value="BCTERIALGSPG"/>
</dbReference>